<protein>
    <submittedName>
        <fullName evidence="2">Uncharacterized protein</fullName>
    </submittedName>
</protein>
<feature type="compositionally biased region" description="Polar residues" evidence="1">
    <location>
        <begin position="53"/>
        <end position="69"/>
    </location>
</feature>
<evidence type="ECO:0000256" key="1">
    <source>
        <dbReference type="SAM" id="MobiDB-lite"/>
    </source>
</evidence>
<accession>A0AAN7KG78</accession>
<evidence type="ECO:0000313" key="3">
    <source>
        <dbReference type="Proteomes" id="UP001346149"/>
    </source>
</evidence>
<feature type="compositionally biased region" description="Acidic residues" evidence="1">
    <location>
        <begin position="201"/>
        <end position="212"/>
    </location>
</feature>
<gene>
    <name evidence="2" type="ORF">SAY86_014620</name>
</gene>
<dbReference type="PANTHER" id="PTHR33448">
    <property type="entry name" value="CHLOROPLAST PROTEIN HCF243-RELATED"/>
    <property type="match status" value="1"/>
</dbReference>
<reference evidence="2 3" key="1">
    <citation type="journal article" date="2023" name="Hortic Res">
        <title>Pangenome of water caltrop reveals structural variations and asymmetric subgenome divergence after allopolyploidization.</title>
        <authorList>
            <person name="Zhang X."/>
            <person name="Chen Y."/>
            <person name="Wang L."/>
            <person name="Yuan Y."/>
            <person name="Fang M."/>
            <person name="Shi L."/>
            <person name="Lu R."/>
            <person name="Comes H.P."/>
            <person name="Ma Y."/>
            <person name="Chen Y."/>
            <person name="Huang G."/>
            <person name="Zhou Y."/>
            <person name="Zheng Z."/>
            <person name="Qiu Y."/>
        </authorList>
    </citation>
    <scope>NUCLEOTIDE SEQUENCE [LARGE SCALE GENOMIC DNA]</scope>
    <source>
        <strain evidence="2">F231</strain>
    </source>
</reference>
<feature type="region of interest" description="Disordered" evidence="1">
    <location>
        <begin position="1"/>
        <end position="102"/>
    </location>
</feature>
<feature type="region of interest" description="Disordered" evidence="1">
    <location>
        <begin position="257"/>
        <end position="359"/>
    </location>
</feature>
<feature type="compositionally biased region" description="Basic and acidic residues" evidence="1">
    <location>
        <begin position="167"/>
        <end position="186"/>
    </location>
</feature>
<dbReference type="Proteomes" id="UP001346149">
    <property type="component" value="Unassembled WGS sequence"/>
</dbReference>
<evidence type="ECO:0000313" key="2">
    <source>
        <dbReference type="EMBL" id="KAK4766869.1"/>
    </source>
</evidence>
<sequence>MKLSVSAKPISSPGRSDKYPPPLMRFLRSSVGSRSRGRSRTSPMFFRKAMRGSRTSVTAEPTQEPSSPKVTCMGQVRVGRSKKKSHPRRPRRDGEDDRPGSSTRCMWLSHSILCNCPPGMMWRRRSKSRSRSNSRGRLRRVSLSCAWPDCSLFFPFAGRRRRRPKISKKDPPSSKEEMEPRFRNRSFDIVLRGGRGGSELNGEEEEDNEEPAVEAGAYMASSSPCSPPKNALLLTRCRSAPYRSSSLACRFWSSPLNSAEETHRPPPNEEESVAGGDPKMQLASEGESRVHPEAKEEDEEKGQFLKEETTVPTAAEKMANPAKMEEVKTTEEEGPMGLPKLTRCKSEPARTAQQKVYFR</sequence>
<proteinExistence type="predicted"/>
<dbReference type="AlphaFoldDB" id="A0AAN7KG78"/>
<comment type="caution">
    <text evidence="2">The sequence shown here is derived from an EMBL/GenBank/DDBJ whole genome shotgun (WGS) entry which is preliminary data.</text>
</comment>
<name>A0AAN7KG78_TRANT</name>
<dbReference type="EMBL" id="JAXQNO010000022">
    <property type="protein sequence ID" value="KAK4766869.1"/>
    <property type="molecule type" value="Genomic_DNA"/>
</dbReference>
<dbReference type="PANTHER" id="PTHR33448:SF10">
    <property type="entry name" value="PROTAMINE P1 FAMILY PROTEIN"/>
    <property type="match status" value="1"/>
</dbReference>
<keyword evidence="3" id="KW-1185">Reference proteome</keyword>
<feature type="region of interest" description="Disordered" evidence="1">
    <location>
        <begin position="162"/>
        <end position="225"/>
    </location>
</feature>
<organism evidence="2 3">
    <name type="scientific">Trapa natans</name>
    <name type="common">Water chestnut</name>
    <dbReference type="NCBI Taxonomy" id="22666"/>
    <lineage>
        <taxon>Eukaryota</taxon>
        <taxon>Viridiplantae</taxon>
        <taxon>Streptophyta</taxon>
        <taxon>Embryophyta</taxon>
        <taxon>Tracheophyta</taxon>
        <taxon>Spermatophyta</taxon>
        <taxon>Magnoliopsida</taxon>
        <taxon>eudicotyledons</taxon>
        <taxon>Gunneridae</taxon>
        <taxon>Pentapetalae</taxon>
        <taxon>rosids</taxon>
        <taxon>malvids</taxon>
        <taxon>Myrtales</taxon>
        <taxon>Lythraceae</taxon>
        <taxon>Trapa</taxon>
    </lineage>
</organism>
<feature type="compositionally biased region" description="Basic residues" evidence="1">
    <location>
        <begin position="79"/>
        <end position="91"/>
    </location>
</feature>